<dbReference type="AlphaFoldDB" id="A0A515EQ41"/>
<keyword evidence="3 8" id="KW-0645">Protease</keyword>
<dbReference type="PANTHER" id="PTHR39540:SF1">
    <property type="entry name" value="DICTOMALLEIN-1-RELATED"/>
    <property type="match status" value="1"/>
</dbReference>
<evidence type="ECO:0000256" key="6">
    <source>
        <dbReference type="ARBA" id="ARBA00022833"/>
    </source>
</evidence>
<dbReference type="EMBL" id="CP036282">
    <property type="protein sequence ID" value="QDL54777.1"/>
    <property type="molecule type" value="Genomic_DNA"/>
</dbReference>
<gene>
    <name evidence="10" type="ORF">EXZ61_11675</name>
</gene>
<dbReference type="InterPro" id="IPR051256">
    <property type="entry name" value="Dictomallein"/>
</dbReference>
<keyword evidence="5 8" id="KW-0378">Hydrolase</keyword>
<protein>
    <recommendedName>
        <fullName evidence="2">Dictomallein</fullName>
    </recommendedName>
</protein>
<organism evidence="10 11">
    <name type="scientific">Rhodoferax aquaticus</name>
    <dbReference type="NCBI Taxonomy" id="2527691"/>
    <lineage>
        <taxon>Bacteria</taxon>
        <taxon>Pseudomonadati</taxon>
        <taxon>Pseudomonadota</taxon>
        <taxon>Betaproteobacteria</taxon>
        <taxon>Burkholderiales</taxon>
        <taxon>Comamonadaceae</taxon>
        <taxon>Rhodoferax</taxon>
    </lineage>
</organism>
<keyword evidence="4 8" id="KW-0479">Metal-binding</keyword>
<keyword evidence="6 8" id="KW-0862">Zinc</keyword>
<accession>A0A515EQ41</accession>
<dbReference type="Proteomes" id="UP000317365">
    <property type="component" value="Chromosome"/>
</dbReference>
<reference evidence="11" key="1">
    <citation type="submission" date="2019-02" db="EMBL/GenBank/DDBJ databases">
        <title>Complete genome sequence of Rhodoferax sp. Gr-4.</title>
        <authorList>
            <person name="Jin L."/>
        </authorList>
    </citation>
    <scope>NUCLEOTIDE SEQUENCE [LARGE SCALE GENOMIC DNA]</scope>
    <source>
        <strain evidence="11">Gr-4</strain>
    </source>
</reference>
<feature type="binding site" evidence="8">
    <location>
        <position position="342"/>
    </location>
    <ligand>
        <name>Zn(2+)</name>
        <dbReference type="ChEBI" id="CHEBI:29105"/>
        <note>catalytic</note>
    </ligand>
</feature>
<dbReference type="PROSITE" id="PS51694">
    <property type="entry name" value="PEPTIDASE_M66"/>
    <property type="match status" value="1"/>
</dbReference>
<evidence type="ECO:0000256" key="4">
    <source>
        <dbReference type="ARBA" id="ARBA00022723"/>
    </source>
</evidence>
<evidence type="ECO:0000259" key="9">
    <source>
        <dbReference type="PROSITE" id="PS51694"/>
    </source>
</evidence>
<proteinExistence type="inferred from homology"/>
<dbReference type="InterPro" id="IPR019503">
    <property type="entry name" value="Peptidase_M66_dom"/>
</dbReference>
<reference evidence="11" key="2">
    <citation type="journal article" date="2020" name="Int. J. Syst. Evol. Microbiol.">
        <title>Genomic insights into a novel species Rhodoferax aquaticus sp. nov., isolated from freshwater.</title>
        <authorList>
            <person name="Li T."/>
            <person name="Zhuo Y."/>
            <person name="Jin C.Z."/>
            <person name="Wu X."/>
            <person name="Ko S.R."/>
            <person name="Jin F.J."/>
            <person name="Ahn C.Y."/>
            <person name="Oh H.M."/>
            <person name="Lee H.G."/>
            <person name="Jin L."/>
        </authorList>
    </citation>
    <scope>NUCLEOTIDE SEQUENCE [LARGE SCALE GENOMIC DNA]</scope>
    <source>
        <strain evidence="11">Gr-4</strain>
    </source>
</reference>
<dbReference type="KEGG" id="rhg:EXZ61_11675"/>
<evidence type="ECO:0000256" key="1">
    <source>
        <dbReference type="ARBA" id="ARBA00005693"/>
    </source>
</evidence>
<keyword evidence="7 8" id="KW-0482">Metalloprotease</keyword>
<comment type="similarity">
    <text evidence="1">Belongs to the dictomallein family.</text>
</comment>
<evidence type="ECO:0000256" key="3">
    <source>
        <dbReference type="ARBA" id="ARBA00022670"/>
    </source>
</evidence>
<dbReference type="Pfam" id="PF10462">
    <property type="entry name" value="Peptidase_M66"/>
    <property type="match status" value="1"/>
</dbReference>
<evidence type="ECO:0000256" key="5">
    <source>
        <dbReference type="ARBA" id="ARBA00022801"/>
    </source>
</evidence>
<feature type="domain" description="Peptidase M66" evidence="9">
    <location>
        <begin position="187"/>
        <end position="447"/>
    </location>
</feature>
<feature type="binding site" evidence="8">
    <location>
        <position position="336"/>
    </location>
    <ligand>
        <name>Zn(2+)</name>
        <dbReference type="ChEBI" id="CHEBI:29105"/>
        <note>catalytic</note>
    </ligand>
</feature>
<dbReference type="GO" id="GO:0004222">
    <property type="term" value="F:metalloendopeptidase activity"/>
    <property type="evidence" value="ECO:0007669"/>
    <property type="project" value="UniProtKB-UniRule"/>
</dbReference>
<feature type="active site" evidence="8">
    <location>
        <position position="333"/>
    </location>
</feature>
<feature type="binding site" evidence="8">
    <location>
        <position position="332"/>
    </location>
    <ligand>
        <name>Zn(2+)</name>
        <dbReference type="ChEBI" id="CHEBI:29105"/>
        <note>catalytic</note>
    </ligand>
</feature>
<evidence type="ECO:0000256" key="7">
    <source>
        <dbReference type="ARBA" id="ARBA00023049"/>
    </source>
</evidence>
<comment type="cofactor">
    <cofactor evidence="8">
        <name>Zn(2+)</name>
        <dbReference type="ChEBI" id="CHEBI:29105"/>
    </cofactor>
    <text evidence="8">Binds 1 zinc ion per subunit.</text>
</comment>
<keyword evidence="11" id="KW-1185">Reference proteome</keyword>
<evidence type="ECO:0000256" key="8">
    <source>
        <dbReference type="PROSITE-ProRule" id="PRU01031"/>
    </source>
</evidence>
<evidence type="ECO:0000313" key="10">
    <source>
        <dbReference type="EMBL" id="QDL54777.1"/>
    </source>
</evidence>
<dbReference type="GO" id="GO:0006508">
    <property type="term" value="P:proteolysis"/>
    <property type="evidence" value="ECO:0007669"/>
    <property type="project" value="UniProtKB-UniRule"/>
</dbReference>
<dbReference type="PANTHER" id="PTHR39540">
    <property type="match status" value="1"/>
</dbReference>
<evidence type="ECO:0000313" key="11">
    <source>
        <dbReference type="Proteomes" id="UP000317365"/>
    </source>
</evidence>
<evidence type="ECO:0000256" key="2">
    <source>
        <dbReference type="ARBA" id="ARBA00018800"/>
    </source>
</evidence>
<dbReference type="GO" id="GO:0046872">
    <property type="term" value="F:metal ion binding"/>
    <property type="evidence" value="ECO:0007669"/>
    <property type="project" value="UniProtKB-UniRule"/>
</dbReference>
<sequence>MLARTLSLAILVAQERMLKMKKQNHQKKVLLGAICVAALLATACGGGKSDGSSPQNAVASSGSSTPQVAAPSVSLQVAQSHVLPPQGLKWTNDTAGHLRASAERDTLVLARFNGMAVTAPIVDVVSGSTIVGTYALKPPKQLPPSEGGDEAFSDSTWSVMLPADKVTPGIALRVREGGRALHEPVVLTVAPRSEVTFQLLAYLLFGAKRDTSGLMQMTDSERAQGESGMPFTKTRFVDHPIGAFESSYLILPPTGTLAATKALSKDEMVSDPLLDMTWLINEAAGDLPLNRVTFGAKYMLGADGKRAWAGGGVSYPGSGVAVGDPSFGLLWHEGGHAMSLGHSPADLQRGTFPYEAGSLKGSAWGFDQSKGYFRSPLTTPNSWYAKCEGDKAERGGQWFPKDSRGRCYRFDPMHSADDQKDPQAAFPLFSDYNVGRVQRWALQRDAINDTNTGFLRLNAANDWVNWPMATADFAWDGLNAKHAAMIGKDMDFVFITHSLAGTALASQFYKPVRHVGNGLQLIDPMDSVQLASIHATNSGKASASYYKYCHSSGCDFTVRATYEGVSTPSYRVLRGSGRQWAKPEQWKETVNDEKQRDSFLWWAINIPTPAGKPRLKKLELLSTPMVWGMTPAAIAAAPVAATLDVF</sequence>
<name>A0A515EQ41_9BURK</name>